<dbReference type="AlphaFoldDB" id="A0A9P6IN20"/>
<evidence type="ECO:0000256" key="1">
    <source>
        <dbReference type="SAM" id="Phobius"/>
    </source>
</evidence>
<keyword evidence="1" id="KW-1133">Transmembrane helix</keyword>
<gene>
    <name evidence="2" type="ORF">BGZ65_012101</name>
</gene>
<comment type="caution">
    <text evidence="2">The sequence shown here is derived from an EMBL/GenBank/DDBJ whole genome shotgun (WGS) entry which is preliminary data.</text>
</comment>
<name>A0A9P6IN20_9FUNG</name>
<dbReference type="PANTHER" id="PTHR36535">
    <property type="entry name" value="YALI0E30327P"/>
    <property type="match status" value="1"/>
</dbReference>
<keyword evidence="1" id="KW-0472">Membrane</keyword>
<evidence type="ECO:0000313" key="2">
    <source>
        <dbReference type="EMBL" id="KAF9938830.1"/>
    </source>
</evidence>
<evidence type="ECO:0000313" key="3">
    <source>
        <dbReference type="Proteomes" id="UP000749646"/>
    </source>
</evidence>
<proteinExistence type="predicted"/>
<organism evidence="2 3">
    <name type="scientific">Modicella reniformis</name>
    <dbReference type="NCBI Taxonomy" id="1440133"/>
    <lineage>
        <taxon>Eukaryota</taxon>
        <taxon>Fungi</taxon>
        <taxon>Fungi incertae sedis</taxon>
        <taxon>Mucoromycota</taxon>
        <taxon>Mortierellomycotina</taxon>
        <taxon>Mortierellomycetes</taxon>
        <taxon>Mortierellales</taxon>
        <taxon>Mortierellaceae</taxon>
        <taxon>Modicella</taxon>
    </lineage>
</organism>
<dbReference type="Pfam" id="PF08592">
    <property type="entry name" value="Anthrone_oxy"/>
    <property type="match status" value="1"/>
</dbReference>
<protein>
    <recommendedName>
        <fullName evidence="4">DUF1772-domain-containing protein</fullName>
    </recommendedName>
</protein>
<sequence length="183" mass="19745">MGIDFKLQSFANSSNTLLAGKMVTVASIGIFAGTALSFNTIIMPALRKFSSSSSVAIWDETLKVATSVQVSAIVGALGNAALYYKTKNPSYLYSAIALVLTVPYNLLAIYPINKKLFAIRQNNTINGKSNSMKDGAVDDTEANDLLNRWNLFHAGRTIFGFGALFATVYGVASDSGFRFIVYK</sequence>
<keyword evidence="1" id="KW-0812">Transmembrane</keyword>
<accession>A0A9P6IN20</accession>
<keyword evidence="3" id="KW-1185">Reference proteome</keyword>
<evidence type="ECO:0008006" key="4">
    <source>
        <dbReference type="Google" id="ProtNLM"/>
    </source>
</evidence>
<dbReference type="PANTHER" id="PTHR36535:SF1">
    <property type="entry name" value="DUF1772 DOMAIN-CONTAINING PROTEIN"/>
    <property type="match status" value="1"/>
</dbReference>
<feature type="transmembrane region" description="Helical" evidence="1">
    <location>
        <begin position="64"/>
        <end position="84"/>
    </location>
</feature>
<dbReference type="OrthoDB" id="5954308at2759"/>
<dbReference type="EMBL" id="JAAAHW010009574">
    <property type="protein sequence ID" value="KAF9938830.1"/>
    <property type="molecule type" value="Genomic_DNA"/>
</dbReference>
<feature type="transmembrane region" description="Helical" evidence="1">
    <location>
        <begin position="22"/>
        <end position="43"/>
    </location>
</feature>
<dbReference type="Proteomes" id="UP000749646">
    <property type="component" value="Unassembled WGS sequence"/>
</dbReference>
<dbReference type="InterPro" id="IPR013901">
    <property type="entry name" value="Anthrone_oxy"/>
</dbReference>
<feature type="transmembrane region" description="Helical" evidence="1">
    <location>
        <begin position="90"/>
        <end position="110"/>
    </location>
</feature>
<reference evidence="2" key="1">
    <citation type="journal article" date="2020" name="Fungal Divers.">
        <title>Resolving the Mortierellaceae phylogeny through synthesis of multi-gene phylogenetics and phylogenomics.</title>
        <authorList>
            <person name="Vandepol N."/>
            <person name="Liber J."/>
            <person name="Desiro A."/>
            <person name="Na H."/>
            <person name="Kennedy M."/>
            <person name="Barry K."/>
            <person name="Grigoriev I.V."/>
            <person name="Miller A.N."/>
            <person name="O'Donnell K."/>
            <person name="Stajich J.E."/>
            <person name="Bonito G."/>
        </authorList>
    </citation>
    <scope>NUCLEOTIDE SEQUENCE</scope>
    <source>
        <strain evidence="2">MES-2147</strain>
    </source>
</reference>